<organism evidence="2 3">
    <name type="scientific">Halobacillus locisalis</name>
    <dbReference type="NCBI Taxonomy" id="220753"/>
    <lineage>
        <taxon>Bacteria</taxon>
        <taxon>Bacillati</taxon>
        <taxon>Bacillota</taxon>
        <taxon>Bacilli</taxon>
        <taxon>Bacillales</taxon>
        <taxon>Bacillaceae</taxon>
        <taxon>Halobacillus</taxon>
    </lineage>
</organism>
<dbReference type="AlphaFoldDB" id="A0A838CXU7"/>
<dbReference type="InterPro" id="IPR011990">
    <property type="entry name" value="TPR-like_helical_dom_sf"/>
</dbReference>
<feature type="transmembrane region" description="Helical" evidence="1">
    <location>
        <begin position="7"/>
        <end position="27"/>
    </location>
</feature>
<dbReference type="RefSeq" id="WP_181473841.1">
    <property type="nucleotide sequence ID" value="NZ_JACEFG010000004.1"/>
</dbReference>
<dbReference type="EMBL" id="JACEFG010000004">
    <property type="protein sequence ID" value="MBA2176790.1"/>
    <property type="molecule type" value="Genomic_DNA"/>
</dbReference>
<keyword evidence="3" id="KW-1185">Reference proteome</keyword>
<evidence type="ECO:0000313" key="3">
    <source>
        <dbReference type="Proteomes" id="UP000571017"/>
    </source>
</evidence>
<keyword evidence="1" id="KW-0812">Transmembrane</keyword>
<keyword evidence="1" id="KW-1133">Transmembrane helix</keyword>
<evidence type="ECO:0000313" key="2">
    <source>
        <dbReference type="EMBL" id="MBA2176790.1"/>
    </source>
</evidence>
<protein>
    <recommendedName>
        <fullName evidence="4">Carboxypeptidase regulatory-like domain-containing protein</fullName>
    </recommendedName>
</protein>
<proteinExistence type="predicted"/>
<evidence type="ECO:0000256" key="1">
    <source>
        <dbReference type="SAM" id="Phobius"/>
    </source>
</evidence>
<dbReference type="SUPFAM" id="SSF48452">
    <property type="entry name" value="TPR-like"/>
    <property type="match status" value="1"/>
</dbReference>
<reference evidence="2 3" key="1">
    <citation type="journal article" date="2004" name="Extremophiles">
        <title>Halobacillus locisalis sp. nov., a halophilic bacterium isolated from a marine solar saltern of the Yellow Sea in Korea.</title>
        <authorList>
            <person name="Yoon J.H."/>
            <person name="Kang K.H."/>
            <person name="Oh T.K."/>
            <person name="Park Y.H."/>
        </authorList>
    </citation>
    <scope>NUCLEOTIDE SEQUENCE [LARGE SCALE GENOMIC DNA]</scope>
    <source>
        <strain evidence="2 3">KCTC 3788</strain>
    </source>
</reference>
<keyword evidence="1" id="KW-0472">Membrane</keyword>
<sequence>MRGRVKLVYGLLLSAAVSLFVFVNWVYPPISTKADSPYEAIERLRSEQLFIKGRMNYIEEKLIKPNRVSEFDVFRSANGFSSSPGTQVEDEIPLDEMKPFLKEYLEDGYNEEHYTDALKLYSLSFVKEGGVDEGIEVIEQYLRQFPEESEDYWEAYLRLATLYMYTDLDEAVEKVQNINEGDLEDLSPGLQSEALAIEVYNLMSQEKYEQAFNKIENWKAPDVWTGKRQDYLAETRRNLKRWHEGETELHSVSGQLTKEGGDPISYGVVYVKEKSSLNSFSSMEYLSKPHAYTDENGNYIIPGVPTSQYGFVVGTTFDQTDGYAWTKQDRVYTIDTDREWNVELKKEIATREPLNYKNIKKGPVSFDWDAVEGAAYYHVTLSKHTGSGSTSSVFRTTDDDRLTVSMEELYGYLGGVGSYPSDEHDGRAIPKSLLAFANPNADFSWNVEAYGEGGVLLSSSQDLRSDDKYGENPPFFRLTERELTAADEALLEHNYEQAEKLYEQAYREKGEQHALKMWIRMQVYAQQRSPGDPIRSSFEKLPYLEEYAEMSDDSEAWTQVAWAAEREKEWDLYFDAISRYMSKSEYIGFYVKTSYAEALAKHGKYTEAEDLFEEAGQLGHDSAIRKWTALSIYLNDDFQDAKKIAETYPSYQESFDEMEHEDWSALLMAVEKQVESDRTEELMKEGLNEMFDPAGDLDEWLEQKEVRGPLQSFFEDSLH</sequence>
<evidence type="ECO:0008006" key="4">
    <source>
        <dbReference type="Google" id="ProtNLM"/>
    </source>
</evidence>
<comment type="caution">
    <text evidence="2">The sequence shown here is derived from an EMBL/GenBank/DDBJ whole genome shotgun (WGS) entry which is preliminary data.</text>
</comment>
<name>A0A838CXU7_9BACI</name>
<accession>A0A838CXU7</accession>
<gene>
    <name evidence="2" type="ORF">H0266_18015</name>
</gene>
<dbReference type="Proteomes" id="UP000571017">
    <property type="component" value="Unassembled WGS sequence"/>
</dbReference>